<proteinExistence type="predicted"/>
<accession>A0A5C3R2Z1</accession>
<dbReference type="OrthoDB" id="2596481at2759"/>
<sequence>MAHSFLSDPASQDRTLRLTLLQSMIIELGLASANAAVPASIAAATAFLKSRVFVNIRDYLATRSQGPEALQKVMYPSKSALVRDLKRTRGYAPKEHVKASGLQFLLVSRYF</sequence>
<keyword evidence="2" id="KW-1185">Reference proteome</keyword>
<reference evidence="1 2" key="1">
    <citation type="journal article" date="2019" name="Nat. Ecol. Evol.">
        <title>Megaphylogeny resolves global patterns of mushroom evolution.</title>
        <authorList>
            <person name="Varga T."/>
            <person name="Krizsan K."/>
            <person name="Foldi C."/>
            <person name="Dima B."/>
            <person name="Sanchez-Garcia M."/>
            <person name="Sanchez-Ramirez S."/>
            <person name="Szollosi G.J."/>
            <person name="Szarkandi J.G."/>
            <person name="Papp V."/>
            <person name="Albert L."/>
            <person name="Andreopoulos W."/>
            <person name="Angelini C."/>
            <person name="Antonin V."/>
            <person name="Barry K.W."/>
            <person name="Bougher N.L."/>
            <person name="Buchanan P."/>
            <person name="Buyck B."/>
            <person name="Bense V."/>
            <person name="Catcheside P."/>
            <person name="Chovatia M."/>
            <person name="Cooper J."/>
            <person name="Damon W."/>
            <person name="Desjardin D."/>
            <person name="Finy P."/>
            <person name="Geml J."/>
            <person name="Haridas S."/>
            <person name="Hughes K."/>
            <person name="Justo A."/>
            <person name="Karasinski D."/>
            <person name="Kautmanova I."/>
            <person name="Kiss B."/>
            <person name="Kocsube S."/>
            <person name="Kotiranta H."/>
            <person name="LaButti K.M."/>
            <person name="Lechner B.E."/>
            <person name="Liimatainen K."/>
            <person name="Lipzen A."/>
            <person name="Lukacs Z."/>
            <person name="Mihaltcheva S."/>
            <person name="Morgado L.N."/>
            <person name="Niskanen T."/>
            <person name="Noordeloos M.E."/>
            <person name="Ohm R.A."/>
            <person name="Ortiz-Santana B."/>
            <person name="Ovrebo C."/>
            <person name="Racz N."/>
            <person name="Riley R."/>
            <person name="Savchenko A."/>
            <person name="Shiryaev A."/>
            <person name="Soop K."/>
            <person name="Spirin V."/>
            <person name="Szebenyi C."/>
            <person name="Tomsovsky M."/>
            <person name="Tulloss R.E."/>
            <person name="Uehling J."/>
            <person name="Grigoriev I.V."/>
            <person name="Vagvolgyi C."/>
            <person name="Papp T."/>
            <person name="Martin F.M."/>
            <person name="Miettinen O."/>
            <person name="Hibbett D.S."/>
            <person name="Nagy L.G."/>
        </authorList>
    </citation>
    <scope>NUCLEOTIDE SEQUENCE [LARGE SCALE GENOMIC DNA]</scope>
    <source>
        <strain evidence="1 2">CBS 309.79</strain>
    </source>
</reference>
<protein>
    <submittedName>
        <fullName evidence="1">Uncharacterized protein</fullName>
    </submittedName>
</protein>
<gene>
    <name evidence="1" type="ORF">BDV98DRAFT_496802</name>
</gene>
<organism evidence="1 2">
    <name type="scientific">Pterulicium gracile</name>
    <dbReference type="NCBI Taxonomy" id="1884261"/>
    <lineage>
        <taxon>Eukaryota</taxon>
        <taxon>Fungi</taxon>
        <taxon>Dikarya</taxon>
        <taxon>Basidiomycota</taxon>
        <taxon>Agaricomycotina</taxon>
        <taxon>Agaricomycetes</taxon>
        <taxon>Agaricomycetidae</taxon>
        <taxon>Agaricales</taxon>
        <taxon>Pleurotineae</taxon>
        <taxon>Pterulaceae</taxon>
        <taxon>Pterulicium</taxon>
    </lineage>
</organism>
<dbReference type="EMBL" id="ML178814">
    <property type="protein sequence ID" value="TFL07301.1"/>
    <property type="molecule type" value="Genomic_DNA"/>
</dbReference>
<evidence type="ECO:0000313" key="2">
    <source>
        <dbReference type="Proteomes" id="UP000305067"/>
    </source>
</evidence>
<dbReference type="AlphaFoldDB" id="A0A5C3R2Z1"/>
<evidence type="ECO:0000313" key="1">
    <source>
        <dbReference type="EMBL" id="TFL07301.1"/>
    </source>
</evidence>
<name>A0A5C3R2Z1_9AGAR</name>
<dbReference type="Proteomes" id="UP000305067">
    <property type="component" value="Unassembled WGS sequence"/>
</dbReference>